<dbReference type="Pfam" id="PF09848">
    <property type="entry name" value="SLFN-g3_helicase"/>
    <property type="match status" value="1"/>
</dbReference>
<reference evidence="2" key="2">
    <citation type="journal article" date="2021" name="PeerJ">
        <title>Extensive microbial diversity within the chicken gut microbiome revealed by metagenomics and culture.</title>
        <authorList>
            <person name="Gilroy R."/>
            <person name="Ravi A."/>
            <person name="Getino M."/>
            <person name="Pursley I."/>
            <person name="Horton D.L."/>
            <person name="Alikhan N.F."/>
            <person name="Baker D."/>
            <person name="Gharbi K."/>
            <person name="Hall N."/>
            <person name="Watson M."/>
            <person name="Adriaenssens E.M."/>
            <person name="Foster-Nyarko E."/>
            <person name="Jarju S."/>
            <person name="Secka A."/>
            <person name="Antonio M."/>
            <person name="Oren A."/>
            <person name="Chaudhuri R.R."/>
            <person name="La Ragione R."/>
            <person name="Hildebrand F."/>
            <person name="Pallen M.J."/>
        </authorList>
    </citation>
    <scope>NUCLEOTIDE SEQUENCE</scope>
    <source>
        <strain evidence="2">6276</strain>
    </source>
</reference>
<organism evidence="2 3">
    <name type="scientific">Candidatus Scatousia excrementigallinarum</name>
    <dbReference type="NCBI Taxonomy" id="2840935"/>
    <lineage>
        <taxon>Bacteria</taxon>
        <taxon>Candidatus Scatousia</taxon>
    </lineage>
</organism>
<sequence>MNRCLYSSSFSNFLSAEDNSIFGLLCENYHGEALTTTREAWLGEISIMKEVLRRLNCDGQIIFEYDIPRLGKRIDVVLLLKGIIFCLEFKVGEAKILEGDIDQVLDYALDLKNFHKFSEEHIIVPVLIATKNNRSTENIQMSVYDDRVVNPLVTGGDGIYNLLSEVLKAFPNEPTINSNWIISPYAPTPTIIEAARSLYENHSVENITRHEADKVSTDRTIAYILQVIQDSKRNQKKSICFVTGVPGAGKTLVGLEVAIKQTYQGNNEPVKDEGAVYLSGNGPLVAVLTEALAQDNFKRCRERNEDKKITASRREVSKSIQMIHRYRDNMLAKIKNPVENGVLEIDPHKAVRMEEAGFGEVEHVAIFDEAQRSWTHKRLAEYLKRGGTYGNKLKVPNFPMSEAAFLIWSLDQREDWATIVCLVGGGQEINTGEAGIAEWIKALNEKFPHWDIYISPKLTEPEYAEGKVNELLKNNKNVTYAESLHLAVSLRSFRAEKLSAFVHSMLSFESDAPAIYNEIKDKYPIVLTRDIAKAKAWLHGKVRGTERTGVLITKESARYKPLGIHVLPSGDEHAVHWFLEDKIDTRASNYLEDAATEIQVQGLELDYTCVLWDADMRYANGEWRFYRFNGQTKWVEQRGDTESKVELMKYMLNAYRVLLTRARMGMVICVPYGNANKSASGYWEDSTRLPEYYNGTYEYLKSLGIEEI</sequence>
<dbReference type="EMBL" id="DVIU01000050">
    <property type="protein sequence ID" value="HIS35503.1"/>
    <property type="molecule type" value="Genomic_DNA"/>
</dbReference>
<feature type="domain" description="Schlafen group 3-like DNA/RNA helicase" evidence="1">
    <location>
        <begin position="237"/>
        <end position="671"/>
    </location>
</feature>
<evidence type="ECO:0000313" key="3">
    <source>
        <dbReference type="Proteomes" id="UP000823928"/>
    </source>
</evidence>
<evidence type="ECO:0000313" key="2">
    <source>
        <dbReference type="EMBL" id="HIS35503.1"/>
    </source>
</evidence>
<dbReference type="Gene3D" id="3.40.50.300">
    <property type="entry name" value="P-loop containing nucleotide triphosphate hydrolases"/>
    <property type="match status" value="1"/>
</dbReference>
<protein>
    <submittedName>
        <fullName evidence="2">DUF2075 domain-containing protein</fullName>
    </submittedName>
</protein>
<reference evidence="2" key="1">
    <citation type="submission" date="2020-10" db="EMBL/GenBank/DDBJ databases">
        <authorList>
            <person name="Gilroy R."/>
        </authorList>
    </citation>
    <scope>NUCLEOTIDE SEQUENCE</scope>
    <source>
        <strain evidence="2">6276</strain>
    </source>
</reference>
<dbReference type="SUPFAM" id="SSF52540">
    <property type="entry name" value="P-loop containing nucleoside triphosphate hydrolases"/>
    <property type="match status" value="1"/>
</dbReference>
<name>A0A9D1EX13_9BACT</name>
<dbReference type="AlphaFoldDB" id="A0A9D1EX13"/>
<dbReference type="Proteomes" id="UP000823928">
    <property type="component" value="Unassembled WGS sequence"/>
</dbReference>
<evidence type="ECO:0000259" key="1">
    <source>
        <dbReference type="Pfam" id="PF09848"/>
    </source>
</evidence>
<dbReference type="InterPro" id="IPR027417">
    <property type="entry name" value="P-loop_NTPase"/>
</dbReference>
<comment type="caution">
    <text evidence="2">The sequence shown here is derived from an EMBL/GenBank/DDBJ whole genome shotgun (WGS) entry which is preliminary data.</text>
</comment>
<dbReference type="InterPro" id="IPR018647">
    <property type="entry name" value="SLFN_3-like_DNA/RNA_helicase"/>
</dbReference>
<proteinExistence type="predicted"/>
<accession>A0A9D1EX13</accession>
<gene>
    <name evidence="2" type="ORF">IAC10_02575</name>
</gene>